<gene>
    <name evidence="4" type="ORF">JD108_15440</name>
    <name evidence="5" type="ORF">KDJ56_15385</name>
</gene>
<keyword evidence="7" id="KW-1185">Reference proteome</keyword>
<evidence type="ECO:0000313" key="7">
    <source>
        <dbReference type="Proteomes" id="UP000677234"/>
    </source>
</evidence>
<evidence type="ECO:0000313" key="5">
    <source>
        <dbReference type="EMBL" id="QUO40371.1"/>
    </source>
</evidence>
<feature type="transmembrane region" description="Helical" evidence="2">
    <location>
        <begin position="73"/>
        <end position="91"/>
    </location>
</feature>
<dbReference type="InterPro" id="IPR011055">
    <property type="entry name" value="Dup_hybrid_motif"/>
</dbReference>
<organism evidence="4 6">
    <name type="scientific">Brevibacillus composti</name>
    <dbReference type="NCBI Taxonomy" id="2796470"/>
    <lineage>
        <taxon>Bacteria</taxon>
        <taxon>Bacillati</taxon>
        <taxon>Bacillota</taxon>
        <taxon>Bacilli</taxon>
        <taxon>Bacillales</taxon>
        <taxon>Paenibacillaceae</taxon>
        <taxon>Brevibacillus</taxon>
    </lineage>
</organism>
<feature type="compositionally biased region" description="Low complexity" evidence="1">
    <location>
        <begin position="43"/>
        <end position="55"/>
    </location>
</feature>
<dbReference type="RefSeq" id="WP_198826916.1">
    <property type="nucleotide sequence ID" value="NZ_CP066308.1"/>
</dbReference>
<dbReference type="Proteomes" id="UP000595847">
    <property type="component" value="Chromosome"/>
</dbReference>
<accession>A0A7T5JMT3</accession>
<reference evidence="5" key="2">
    <citation type="submission" date="2021-04" db="EMBL/GenBank/DDBJ databases">
        <title>Brevibacillus composti FJAT-54423, complete genome.</title>
        <authorList>
            <person name="Tang R."/>
        </authorList>
    </citation>
    <scope>NUCLEOTIDE SEQUENCE</scope>
    <source>
        <strain evidence="5">FJAT-54424</strain>
    </source>
</reference>
<feature type="compositionally biased region" description="Basic and acidic residues" evidence="1">
    <location>
        <begin position="1"/>
        <end position="23"/>
    </location>
</feature>
<protein>
    <submittedName>
        <fullName evidence="4">M23 family metallopeptidase</fullName>
    </submittedName>
</protein>
<evidence type="ECO:0000256" key="1">
    <source>
        <dbReference type="SAM" id="MobiDB-lite"/>
    </source>
</evidence>
<dbReference type="KEGG" id="bcop:JD108_15440"/>
<evidence type="ECO:0000256" key="2">
    <source>
        <dbReference type="SAM" id="Phobius"/>
    </source>
</evidence>
<dbReference type="Pfam" id="PF01551">
    <property type="entry name" value="Peptidase_M23"/>
    <property type="match status" value="1"/>
</dbReference>
<evidence type="ECO:0000313" key="4">
    <source>
        <dbReference type="EMBL" id="QQE73290.1"/>
    </source>
</evidence>
<dbReference type="InterPro" id="IPR016047">
    <property type="entry name" value="M23ase_b-sheet_dom"/>
</dbReference>
<reference evidence="4 6" key="1">
    <citation type="submission" date="2020-12" db="EMBL/GenBank/DDBJ databases">
        <title>strain FJAT-54423T represents a novel species of the genus Brevibacillus.</title>
        <authorList>
            <person name="Tang R."/>
        </authorList>
    </citation>
    <scope>NUCLEOTIDE SEQUENCE [LARGE SCALE GENOMIC DNA]</scope>
    <source>
        <strain evidence="4 6">FJAT-54423</strain>
    </source>
</reference>
<dbReference type="EMBL" id="CP073708">
    <property type="protein sequence ID" value="QUO40371.1"/>
    <property type="molecule type" value="Genomic_DNA"/>
</dbReference>
<dbReference type="SUPFAM" id="SSF51261">
    <property type="entry name" value="Duplicated hybrid motif"/>
    <property type="match status" value="1"/>
</dbReference>
<name>A0A7T5JMT3_9BACL</name>
<feature type="domain" description="M23ase beta-sheet core" evidence="3">
    <location>
        <begin position="181"/>
        <end position="260"/>
    </location>
</feature>
<dbReference type="Gene3D" id="2.70.70.10">
    <property type="entry name" value="Glucose Permease (Domain IIA)"/>
    <property type="match status" value="1"/>
</dbReference>
<keyword evidence="2" id="KW-1133">Transmembrane helix</keyword>
<keyword evidence="2" id="KW-0472">Membrane</keyword>
<dbReference type="CDD" id="cd12797">
    <property type="entry name" value="M23_peptidase"/>
    <property type="match status" value="1"/>
</dbReference>
<proteinExistence type="predicted"/>
<sequence>MFDEVNRVRERRRERMERIRTQTRDSLAPFVDDWKDPVDTDPDPFSGSFSDSHPFSSRHNRNGLNPSPTQEKWSMQIAASLLLIGFAYVLFNSSLLPASWKNQAREVMTRDFNFSGAAEWYEARFGSLPTLLPSLSGTKAVPAAAPKTGEVWMWPATWRVVKPYDPKSTKVVLSTEGDGSVTMGETGWVTYVGDKPGYGQTVVVRLTKGREIWFGNLEQVHVSEDDFLEPGQVIGISRGANEQARHLYLGMLVQEKPVDPLEVISFE</sequence>
<dbReference type="EMBL" id="CP066308">
    <property type="protein sequence ID" value="QQE73290.1"/>
    <property type="molecule type" value="Genomic_DNA"/>
</dbReference>
<dbReference type="AlphaFoldDB" id="A0A7T5JMT3"/>
<evidence type="ECO:0000259" key="3">
    <source>
        <dbReference type="Pfam" id="PF01551"/>
    </source>
</evidence>
<evidence type="ECO:0000313" key="6">
    <source>
        <dbReference type="Proteomes" id="UP000595847"/>
    </source>
</evidence>
<feature type="region of interest" description="Disordered" evidence="1">
    <location>
        <begin position="1"/>
        <end position="68"/>
    </location>
</feature>
<dbReference type="Proteomes" id="UP000677234">
    <property type="component" value="Chromosome"/>
</dbReference>
<keyword evidence="2" id="KW-0812">Transmembrane</keyword>